<evidence type="ECO:0000259" key="7">
    <source>
        <dbReference type="Pfam" id="PF01625"/>
    </source>
</evidence>
<dbReference type="Proteomes" id="UP000186309">
    <property type="component" value="Chromosome"/>
</dbReference>
<dbReference type="Gene3D" id="3.30.1060.10">
    <property type="entry name" value="Peptide methionine sulphoxide reductase MsrA"/>
    <property type="match status" value="1"/>
</dbReference>
<feature type="domain" description="Peptide methionine sulphoxide reductase MsrA" evidence="7">
    <location>
        <begin position="71"/>
        <end position="219"/>
    </location>
</feature>
<sequence>MSTLRRAFHFHVLLVVLGSTLAFAQDAKPSDEAPAPKADTKAKSEAKAKDTDKDKTDEQDKAKPAKPKIETATFGGGCFWCTEAVFERLPGVKSVVSGYSGGNVANPTYEMVSTGLTGHAEVIQIEYDANVVSFDKLLELFWHAHDPTTVDSQGPDFGPQYRSIILYHSEAQKDAAKKAIHDLNAKRKNRSSIATQVVPFEAFYPAEEYHQDYARNHRGYDYVETYITPKLRKLKSMLK</sequence>
<evidence type="ECO:0000313" key="9">
    <source>
        <dbReference type="Proteomes" id="UP000186309"/>
    </source>
</evidence>
<dbReference type="GO" id="GO:0033744">
    <property type="term" value="F:L-methionine:thioredoxin-disulfide S-oxidoreductase activity"/>
    <property type="evidence" value="ECO:0007669"/>
    <property type="project" value="RHEA"/>
</dbReference>
<dbReference type="PANTHER" id="PTHR43774">
    <property type="entry name" value="PEPTIDE METHIONINE SULFOXIDE REDUCTASE"/>
    <property type="match status" value="1"/>
</dbReference>
<proteinExistence type="inferred from homology"/>
<dbReference type="InterPro" id="IPR036509">
    <property type="entry name" value="Met_Sox_Rdtase_MsrA_sf"/>
</dbReference>
<keyword evidence="9" id="KW-1185">Reference proteome</keyword>
<dbReference type="EC" id="1.8.4.11" evidence="4"/>
<gene>
    <name evidence="8" type="primary">msrA2</name>
    <name evidence="4" type="synonym">msrA</name>
    <name evidence="8" type="ORF">BSF38_02957</name>
</gene>
<evidence type="ECO:0000256" key="5">
    <source>
        <dbReference type="SAM" id="MobiDB-lite"/>
    </source>
</evidence>
<feature type="region of interest" description="Disordered" evidence="5">
    <location>
        <begin position="27"/>
        <end position="67"/>
    </location>
</feature>
<dbReference type="KEGG" id="pbor:BSF38_02957"/>
<dbReference type="AlphaFoldDB" id="A0A1U7CRE1"/>
<comment type="similarity">
    <text evidence="4">Belongs to the MsrA Met sulfoxide reductase family.</text>
</comment>
<dbReference type="InterPro" id="IPR002569">
    <property type="entry name" value="Met_Sox_Rdtase_MsrA_dom"/>
</dbReference>
<dbReference type="STRING" id="1387353.BSF38_02957"/>
<reference evidence="9" key="1">
    <citation type="submission" date="2016-12" db="EMBL/GenBank/DDBJ databases">
        <title>Comparative genomics of four Isosphaeraceae planctomycetes: a common pool of plasmids and glycoside hydrolase genes.</title>
        <authorList>
            <person name="Ivanova A."/>
        </authorList>
    </citation>
    <scope>NUCLEOTIDE SEQUENCE [LARGE SCALE GENOMIC DNA]</scope>
    <source>
        <strain evidence="9">PX4</strain>
    </source>
</reference>
<dbReference type="Pfam" id="PF01625">
    <property type="entry name" value="PMSR"/>
    <property type="match status" value="1"/>
</dbReference>
<keyword evidence="6" id="KW-0732">Signal</keyword>
<dbReference type="PANTHER" id="PTHR43774:SF1">
    <property type="entry name" value="PEPTIDE METHIONINE SULFOXIDE REDUCTASE MSRA 2"/>
    <property type="match status" value="1"/>
</dbReference>
<comment type="catalytic activity">
    <reaction evidence="3 4">
        <text>[thioredoxin]-disulfide + L-methionine + H2O = L-methionine (S)-S-oxide + [thioredoxin]-dithiol</text>
        <dbReference type="Rhea" id="RHEA:19993"/>
        <dbReference type="Rhea" id="RHEA-COMP:10698"/>
        <dbReference type="Rhea" id="RHEA-COMP:10700"/>
        <dbReference type="ChEBI" id="CHEBI:15377"/>
        <dbReference type="ChEBI" id="CHEBI:29950"/>
        <dbReference type="ChEBI" id="CHEBI:50058"/>
        <dbReference type="ChEBI" id="CHEBI:57844"/>
        <dbReference type="ChEBI" id="CHEBI:58772"/>
        <dbReference type="EC" id="1.8.4.11"/>
    </reaction>
</comment>
<evidence type="ECO:0000256" key="1">
    <source>
        <dbReference type="ARBA" id="ARBA00023002"/>
    </source>
</evidence>
<comment type="catalytic activity">
    <reaction evidence="2 4">
        <text>L-methionyl-[protein] + [thioredoxin]-disulfide + H2O = L-methionyl-(S)-S-oxide-[protein] + [thioredoxin]-dithiol</text>
        <dbReference type="Rhea" id="RHEA:14217"/>
        <dbReference type="Rhea" id="RHEA-COMP:10698"/>
        <dbReference type="Rhea" id="RHEA-COMP:10700"/>
        <dbReference type="Rhea" id="RHEA-COMP:12313"/>
        <dbReference type="Rhea" id="RHEA-COMP:12315"/>
        <dbReference type="ChEBI" id="CHEBI:15377"/>
        <dbReference type="ChEBI" id="CHEBI:16044"/>
        <dbReference type="ChEBI" id="CHEBI:29950"/>
        <dbReference type="ChEBI" id="CHEBI:44120"/>
        <dbReference type="ChEBI" id="CHEBI:50058"/>
        <dbReference type="EC" id="1.8.4.11"/>
    </reaction>
</comment>
<accession>A0A1U7CRE1</accession>
<protein>
    <recommendedName>
        <fullName evidence="4">Peptide methionine sulfoxide reductase MsrA</fullName>
        <shortName evidence="4">Protein-methionine-S-oxide reductase</shortName>
        <ecNumber evidence="4">1.8.4.11</ecNumber>
    </recommendedName>
    <alternativeName>
        <fullName evidence="4">Peptide-methionine (S)-S-oxide reductase</fullName>
        <shortName evidence="4">Peptide Met(O) reductase</shortName>
    </alternativeName>
</protein>
<dbReference type="RefSeq" id="WP_076346795.1">
    <property type="nucleotide sequence ID" value="NZ_CP019082.1"/>
</dbReference>
<dbReference type="OrthoDB" id="4174719at2"/>
<organism evidence="8 9">
    <name type="scientific">Paludisphaera borealis</name>
    <dbReference type="NCBI Taxonomy" id="1387353"/>
    <lineage>
        <taxon>Bacteria</taxon>
        <taxon>Pseudomonadati</taxon>
        <taxon>Planctomycetota</taxon>
        <taxon>Planctomycetia</taxon>
        <taxon>Isosphaerales</taxon>
        <taxon>Isosphaeraceae</taxon>
        <taxon>Paludisphaera</taxon>
    </lineage>
</organism>
<feature type="chain" id="PRO_5012707806" description="Peptide methionine sulfoxide reductase MsrA" evidence="6">
    <location>
        <begin position="25"/>
        <end position="239"/>
    </location>
</feature>
<evidence type="ECO:0000256" key="4">
    <source>
        <dbReference type="HAMAP-Rule" id="MF_01401"/>
    </source>
</evidence>
<comment type="function">
    <text evidence="4">Has an important function as a repair enzyme for proteins that have been inactivated by oxidation. Catalyzes the reversible oxidation-reduction of methionine sulfoxide in proteins to methionine.</text>
</comment>
<dbReference type="NCBIfam" id="TIGR00401">
    <property type="entry name" value="msrA"/>
    <property type="match status" value="1"/>
</dbReference>
<evidence type="ECO:0000256" key="6">
    <source>
        <dbReference type="SAM" id="SignalP"/>
    </source>
</evidence>
<dbReference type="SUPFAM" id="SSF55068">
    <property type="entry name" value="Peptide methionine sulfoxide reductase"/>
    <property type="match status" value="1"/>
</dbReference>
<dbReference type="GO" id="GO:0008113">
    <property type="term" value="F:peptide-methionine (S)-S-oxide reductase activity"/>
    <property type="evidence" value="ECO:0007669"/>
    <property type="project" value="UniProtKB-UniRule"/>
</dbReference>
<evidence type="ECO:0000313" key="8">
    <source>
        <dbReference type="EMBL" id="APW61443.1"/>
    </source>
</evidence>
<dbReference type="EMBL" id="CP019082">
    <property type="protein sequence ID" value="APW61443.1"/>
    <property type="molecule type" value="Genomic_DNA"/>
</dbReference>
<evidence type="ECO:0000256" key="2">
    <source>
        <dbReference type="ARBA" id="ARBA00047806"/>
    </source>
</evidence>
<feature type="compositionally biased region" description="Basic and acidic residues" evidence="5">
    <location>
        <begin position="38"/>
        <end position="67"/>
    </location>
</feature>
<feature type="signal peptide" evidence="6">
    <location>
        <begin position="1"/>
        <end position="24"/>
    </location>
</feature>
<name>A0A1U7CRE1_9BACT</name>
<keyword evidence="1 4" id="KW-0560">Oxidoreductase</keyword>
<evidence type="ECO:0000256" key="3">
    <source>
        <dbReference type="ARBA" id="ARBA00048782"/>
    </source>
</evidence>
<dbReference type="HAMAP" id="MF_01401">
    <property type="entry name" value="MsrA"/>
    <property type="match status" value="1"/>
</dbReference>
<feature type="active site" evidence="4">
    <location>
        <position position="78"/>
    </location>
</feature>